<gene>
    <name evidence="2" type="ORF">V1477_007157</name>
</gene>
<proteinExistence type="predicted"/>
<dbReference type="EMBL" id="JAYRBN010000050">
    <property type="protein sequence ID" value="KAL2744615.1"/>
    <property type="molecule type" value="Genomic_DNA"/>
</dbReference>
<evidence type="ECO:0000313" key="2">
    <source>
        <dbReference type="EMBL" id="KAL2744615.1"/>
    </source>
</evidence>
<feature type="region of interest" description="Disordered" evidence="1">
    <location>
        <begin position="30"/>
        <end position="63"/>
    </location>
</feature>
<keyword evidence="3" id="KW-1185">Reference proteome</keyword>
<organism evidence="2 3">
    <name type="scientific">Vespula maculifrons</name>
    <name type="common">Eastern yellow jacket</name>
    <name type="synonym">Wasp</name>
    <dbReference type="NCBI Taxonomy" id="7453"/>
    <lineage>
        <taxon>Eukaryota</taxon>
        <taxon>Metazoa</taxon>
        <taxon>Ecdysozoa</taxon>
        <taxon>Arthropoda</taxon>
        <taxon>Hexapoda</taxon>
        <taxon>Insecta</taxon>
        <taxon>Pterygota</taxon>
        <taxon>Neoptera</taxon>
        <taxon>Endopterygota</taxon>
        <taxon>Hymenoptera</taxon>
        <taxon>Apocrita</taxon>
        <taxon>Aculeata</taxon>
        <taxon>Vespoidea</taxon>
        <taxon>Vespidae</taxon>
        <taxon>Vespinae</taxon>
        <taxon>Vespula</taxon>
    </lineage>
</organism>
<feature type="compositionally biased region" description="Pro residues" evidence="1">
    <location>
        <begin position="31"/>
        <end position="49"/>
    </location>
</feature>
<evidence type="ECO:0000256" key="1">
    <source>
        <dbReference type="SAM" id="MobiDB-lite"/>
    </source>
</evidence>
<evidence type="ECO:0000313" key="3">
    <source>
        <dbReference type="Proteomes" id="UP001607303"/>
    </source>
</evidence>
<reference evidence="2 3" key="1">
    <citation type="journal article" date="2024" name="Ann. Entomol. Soc. Am.">
        <title>Genomic analyses of the southern and eastern yellowjacket wasps (Hymenoptera: Vespidae) reveal evolutionary signatures of social life.</title>
        <authorList>
            <person name="Catto M.A."/>
            <person name="Caine P.B."/>
            <person name="Orr S.E."/>
            <person name="Hunt B.G."/>
            <person name="Goodisman M.A.D."/>
        </authorList>
    </citation>
    <scope>NUCLEOTIDE SEQUENCE [LARGE SCALE GENOMIC DNA]</scope>
    <source>
        <strain evidence="2">232</strain>
        <tissue evidence="2">Head and thorax</tissue>
    </source>
</reference>
<feature type="compositionally biased region" description="Basic residues" evidence="1">
    <location>
        <begin position="53"/>
        <end position="63"/>
    </location>
</feature>
<dbReference type="AlphaFoldDB" id="A0ABD2CHS3"/>
<protein>
    <submittedName>
        <fullName evidence="2">Uncharacterized protein</fullName>
    </submittedName>
</protein>
<dbReference type="Proteomes" id="UP001607303">
    <property type="component" value="Unassembled WGS sequence"/>
</dbReference>
<name>A0ABD2CHS3_VESMC</name>
<accession>A0ABD2CHS3</accession>
<sequence length="143" mass="16586">MNGPNQGPSARAFENQNQCSLVALCRHRCEPPPPPSATAPPPPPPPSSPPYYYHHHHHHDYHHHHHYHHHRLNYRHYQRNTTTTISARNRDHPSLLLVVFHRLELPTPLVRSRSPTAGVGSCVSVWSNERIRNFVIKKNLEKR</sequence>
<comment type="caution">
    <text evidence="2">The sequence shown here is derived from an EMBL/GenBank/DDBJ whole genome shotgun (WGS) entry which is preliminary data.</text>
</comment>